<evidence type="ECO:0000313" key="3">
    <source>
        <dbReference type="EMBL" id="SFN13244.1"/>
    </source>
</evidence>
<dbReference type="GO" id="GO:0006417">
    <property type="term" value="P:regulation of translation"/>
    <property type="evidence" value="ECO:0007669"/>
    <property type="project" value="TreeGrafter"/>
</dbReference>
<evidence type="ECO:0000259" key="2">
    <source>
        <dbReference type="Pfam" id="PF10099"/>
    </source>
</evidence>
<feature type="domain" description="Anti-sigma K factor RskA C-terminal" evidence="2">
    <location>
        <begin position="107"/>
        <end position="231"/>
    </location>
</feature>
<accession>A0A1I4WHE6</accession>
<proteinExistence type="predicted"/>
<keyword evidence="4" id="KW-1185">Reference proteome</keyword>
<keyword evidence="1" id="KW-0472">Membrane</keyword>
<dbReference type="PANTHER" id="PTHR37461:SF1">
    <property type="entry name" value="ANTI-SIGMA-K FACTOR RSKA"/>
    <property type="match status" value="1"/>
</dbReference>
<protein>
    <submittedName>
        <fullName evidence="3">Anti-sigma-K factor RskA</fullName>
    </submittedName>
</protein>
<keyword evidence="1" id="KW-1133">Transmembrane helix</keyword>
<dbReference type="RefSeq" id="WP_092405672.1">
    <property type="nucleotide sequence ID" value="NZ_FOVF01000005.1"/>
</dbReference>
<dbReference type="GO" id="GO:0016989">
    <property type="term" value="F:sigma factor antagonist activity"/>
    <property type="evidence" value="ECO:0007669"/>
    <property type="project" value="TreeGrafter"/>
</dbReference>
<dbReference type="Proteomes" id="UP000198575">
    <property type="component" value="Unassembled WGS sequence"/>
</dbReference>
<dbReference type="InterPro" id="IPR018764">
    <property type="entry name" value="RskA_C"/>
</dbReference>
<dbReference type="AlphaFoldDB" id="A0A1I4WHE6"/>
<reference evidence="3 4" key="1">
    <citation type="submission" date="2016-10" db="EMBL/GenBank/DDBJ databases">
        <authorList>
            <person name="de Groot N.N."/>
        </authorList>
    </citation>
    <scope>NUCLEOTIDE SEQUENCE [LARGE SCALE GENOMIC DNA]</scope>
    <source>
        <strain evidence="3 4">CGMCC 1.7659</strain>
    </source>
</reference>
<dbReference type="Pfam" id="PF10099">
    <property type="entry name" value="RskA_C"/>
    <property type="match status" value="1"/>
</dbReference>
<evidence type="ECO:0000313" key="4">
    <source>
        <dbReference type="Proteomes" id="UP000198575"/>
    </source>
</evidence>
<evidence type="ECO:0000256" key="1">
    <source>
        <dbReference type="SAM" id="Phobius"/>
    </source>
</evidence>
<feature type="transmembrane region" description="Helical" evidence="1">
    <location>
        <begin position="98"/>
        <end position="118"/>
    </location>
</feature>
<sequence>MNTTDSQGAPPPSNMAAEYVLGVLDAGERREAESRIAGDAGFAREVAAWESRFMPLLAQVAAVPVPDYVWQRICAALEIPASRPKAVSRPGLWQSLTFWRWLAGGALAAAAACAFVLFSTPRLIAPPTAHALVSTLADDNGAPGFVAVVSADKASLTITPLVGAPADGRAQELWLIPQGQAPLSLGLVEPERAQVIRIPDRMLADVGTSAVFAITLEPHEGAPHAVPSGPVIAKGGIALL</sequence>
<dbReference type="OrthoDB" id="5298046at2"/>
<dbReference type="InterPro" id="IPR051474">
    <property type="entry name" value="Anti-sigma-K/W_factor"/>
</dbReference>
<dbReference type="STRING" id="578942.SAMN05216289_10534"/>
<dbReference type="GO" id="GO:0005886">
    <property type="term" value="C:plasma membrane"/>
    <property type="evidence" value="ECO:0007669"/>
    <property type="project" value="InterPro"/>
</dbReference>
<dbReference type="PANTHER" id="PTHR37461">
    <property type="entry name" value="ANTI-SIGMA-K FACTOR RSKA"/>
    <property type="match status" value="1"/>
</dbReference>
<gene>
    <name evidence="3" type="ORF">SAMN05216289_10534</name>
</gene>
<keyword evidence="1" id="KW-0812">Transmembrane</keyword>
<name>A0A1I4WHE6_9GAMM</name>
<organism evidence="3 4">
    <name type="scientific">Dokdonella immobilis</name>
    <dbReference type="NCBI Taxonomy" id="578942"/>
    <lineage>
        <taxon>Bacteria</taxon>
        <taxon>Pseudomonadati</taxon>
        <taxon>Pseudomonadota</taxon>
        <taxon>Gammaproteobacteria</taxon>
        <taxon>Lysobacterales</taxon>
        <taxon>Rhodanobacteraceae</taxon>
        <taxon>Dokdonella</taxon>
    </lineage>
</organism>
<dbReference type="EMBL" id="FOVF01000005">
    <property type="protein sequence ID" value="SFN13244.1"/>
    <property type="molecule type" value="Genomic_DNA"/>
</dbReference>